<evidence type="ECO:0000256" key="1">
    <source>
        <dbReference type="SAM" id="Phobius"/>
    </source>
</evidence>
<keyword evidence="1" id="KW-0812">Transmembrane</keyword>
<accession>X6NKB6</accession>
<organism evidence="2 3">
    <name type="scientific">Reticulomyxa filosa</name>
    <dbReference type="NCBI Taxonomy" id="46433"/>
    <lineage>
        <taxon>Eukaryota</taxon>
        <taxon>Sar</taxon>
        <taxon>Rhizaria</taxon>
        <taxon>Retaria</taxon>
        <taxon>Foraminifera</taxon>
        <taxon>Monothalamids</taxon>
        <taxon>Reticulomyxidae</taxon>
        <taxon>Reticulomyxa</taxon>
    </lineage>
</organism>
<dbReference type="EMBL" id="ASPP01007924">
    <property type="protein sequence ID" value="ETO26353.1"/>
    <property type="molecule type" value="Genomic_DNA"/>
</dbReference>
<protein>
    <submittedName>
        <fullName evidence="2">Uncharacterized protein</fullName>
    </submittedName>
</protein>
<keyword evidence="1" id="KW-1133">Transmembrane helix</keyword>
<sequence>MTLKKLIKRNLVIFPKNLAADLIQKKILKNFLENVTVCGVKMLPQMDGQTRPKFNNKITQMFFFSLLANFMFFGTQLAKKDFAK</sequence>
<dbReference type="AlphaFoldDB" id="X6NKB6"/>
<gene>
    <name evidence="2" type="ORF">RFI_10782</name>
</gene>
<evidence type="ECO:0000313" key="3">
    <source>
        <dbReference type="Proteomes" id="UP000023152"/>
    </source>
</evidence>
<keyword evidence="3" id="KW-1185">Reference proteome</keyword>
<name>X6NKB6_RETFI</name>
<dbReference type="Proteomes" id="UP000023152">
    <property type="component" value="Unassembled WGS sequence"/>
</dbReference>
<evidence type="ECO:0000313" key="2">
    <source>
        <dbReference type="EMBL" id="ETO26353.1"/>
    </source>
</evidence>
<feature type="transmembrane region" description="Helical" evidence="1">
    <location>
        <begin position="61"/>
        <end position="78"/>
    </location>
</feature>
<comment type="caution">
    <text evidence="2">The sequence shown here is derived from an EMBL/GenBank/DDBJ whole genome shotgun (WGS) entry which is preliminary data.</text>
</comment>
<reference evidence="2 3" key="1">
    <citation type="journal article" date="2013" name="Curr. Biol.">
        <title>The Genome of the Foraminiferan Reticulomyxa filosa.</title>
        <authorList>
            <person name="Glockner G."/>
            <person name="Hulsmann N."/>
            <person name="Schleicher M."/>
            <person name="Noegel A.A."/>
            <person name="Eichinger L."/>
            <person name="Gallinger C."/>
            <person name="Pawlowski J."/>
            <person name="Sierra R."/>
            <person name="Euteneuer U."/>
            <person name="Pillet L."/>
            <person name="Moustafa A."/>
            <person name="Platzer M."/>
            <person name="Groth M."/>
            <person name="Szafranski K."/>
            <person name="Schliwa M."/>
        </authorList>
    </citation>
    <scope>NUCLEOTIDE SEQUENCE [LARGE SCALE GENOMIC DNA]</scope>
</reference>
<keyword evidence="1" id="KW-0472">Membrane</keyword>
<proteinExistence type="predicted"/>